<organism evidence="11 12">
    <name type="scientific">Rattus norvegicus</name>
    <name type="common">Rat</name>
    <dbReference type="NCBI Taxonomy" id="10116"/>
    <lineage>
        <taxon>Eukaryota</taxon>
        <taxon>Metazoa</taxon>
        <taxon>Chordata</taxon>
        <taxon>Craniata</taxon>
        <taxon>Vertebrata</taxon>
        <taxon>Euteleostomi</taxon>
        <taxon>Mammalia</taxon>
        <taxon>Eutheria</taxon>
        <taxon>Euarchontoglires</taxon>
        <taxon>Glires</taxon>
        <taxon>Rodentia</taxon>
        <taxon>Myomorpha</taxon>
        <taxon>Muroidea</taxon>
        <taxon>Muridae</taxon>
        <taxon>Murinae</taxon>
        <taxon>Rattus</taxon>
    </lineage>
</organism>
<dbReference type="Pfam" id="PF06374">
    <property type="entry name" value="NDUF_C2"/>
    <property type="match status" value="1"/>
</dbReference>
<keyword evidence="4" id="KW-0679">Respiratory chain</keyword>
<evidence type="ECO:0000313" key="12">
    <source>
        <dbReference type="Proteomes" id="UP000234681"/>
    </source>
</evidence>
<dbReference type="AGR" id="RGD:1307511"/>
<comment type="similarity">
    <text evidence="2">Belongs to the complex I NDUFC2 subunit family.</text>
</comment>
<evidence type="ECO:0000256" key="6">
    <source>
        <dbReference type="ARBA" id="ARBA00022792"/>
    </source>
</evidence>
<dbReference type="PANTHER" id="PTHR13099">
    <property type="entry name" value="NADH-UBIQUINONE OXIDOREDUCTASE SUBUNIT B14.5B"/>
    <property type="match status" value="1"/>
</dbReference>
<evidence type="ECO:0000256" key="7">
    <source>
        <dbReference type="ARBA" id="ARBA00022982"/>
    </source>
</evidence>
<dbReference type="GO" id="GO:0006120">
    <property type="term" value="P:mitochondrial electron transport, NADH to ubiquinone"/>
    <property type="evidence" value="ECO:0007669"/>
    <property type="project" value="InterPro"/>
</dbReference>
<evidence type="ECO:0000256" key="10">
    <source>
        <dbReference type="ARBA" id="ARBA00023136"/>
    </source>
</evidence>
<evidence type="ECO:0000256" key="2">
    <source>
        <dbReference type="ARBA" id="ARBA00008674"/>
    </source>
</evidence>
<proteinExistence type="inferred from homology"/>
<evidence type="ECO:0000256" key="3">
    <source>
        <dbReference type="ARBA" id="ARBA00022448"/>
    </source>
</evidence>
<keyword evidence="7" id="KW-0249">Electron transport</keyword>
<keyword evidence="6" id="KW-0999">Mitochondrion inner membrane</keyword>
<sequence length="94" mass="10315">MMNGRPGHEPLRFLPDEARRLPPPKLNDPRLVYIGFLGYCTGLMDNMMRMRPVMKAGEGCEAVLPGGGATGLSTKVCIASFCMLLPFSLLDIFI</sequence>
<dbReference type="AlphaFoldDB" id="A6I692"/>
<keyword evidence="10" id="KW-0472">Membrane</keyword>
<keyword evidence="3" id="KW-0813">Transport</keyword>
<comment type="subcellular location">
    <subcellularLocation>
        <location evidence="1">Mitochondrion inner membrane</location>
        <topology evidence="1">Single-pass membrane protein</topology>
        <orientation evidence="1">Matrix side</orientation>
    </subcellularLocation>
</comment>
<dbReference type="GO" id="GO:0005743">
    <property type="term" value="C:mitochondrial inner membrane"/>
    <property type="evidence" value="ECO:0007669"/>
    <property type="project" value="UniProtKB-SubCell"/>
</dbReference>
<keyword evidence="5" id="KW-0812">Transmembrane</keyword>
<dbReference type="GeneID" id="293130"/>
<accession>A6I692</accession>
<dbReference type="EMBL" id="CH473956">
    <property type="protein sequence ID" value="EDM18489.1"/>
    <property type="molecule type" value="Genomic_DNA"/>
</dbReference>
<evidence type="ECO:0000256" key="1">
    <source>
        <dbReference type="ARBA" id="ARBA00004298"/>
    </source>
</evidence>
<name>A6I692_RAT</name>
<evidence type="ECO:0000256" key="9">
    <source>
        <dbReference type="ARBA" id="ARBA00023128"/>
    </source>
</evidence>
<reference evidence="11 12" key="1">
    <citation type="submission" date="2005-09" db="EMBL/GenBank/DDBJ databases">
        <authorList>
            <person name="Mural R.J."/>
            <person name="Li P.W."/>
            <person name="Adams M.D."/>
            <person name="Amanatides P.G."/>
            <person name="Baden-Tillson H."/>
            <person name="Barnstead M."/>
            <person name="Chin S.H."/>
            <person name="Dew I."/>
            <person name="Evans C.A."/>
            <person name="Ferriera S."/>
            <person name="Flanigan M."/>
            <person name="Fosler C."/>
            <person name="Glodek A."/>
            <person name="Gu Z."/>
            <person name="Holt R.A."/>
            <person name="Jennings D."/>
            <person name="Kraft C.L."/>
            <person name="Lu F."/>
            <person name="Nguyen T."/>
            <person name="Nusskern D.R."/>
            <person name="Pfannkoch C.M."/>
            <person name="Sitter C."/>
            <person name="Sutton G.G."/>
            <person name="Venter J.C."/>
            <person name="Wang Z."/>
            <person name="Woodage T."/>
            <person name="Zheng X.H."/>
            <person name="Zhong F."/>
        </authorList>
    </citation>
    <scope>NUCLEOTIDE SEQUENCE [LARGE SCALE GENOMIC DNA]</scope>
    <source>
        <strain>BN</strain>
        <strain evidence="12">Sprague-Dawley</strain>
    </source>
</reference>
<dbReference type="InterPro" id="IPR009423">
    <property type="entry name" value="NDUC2"/>
</dbReference>
<evidence type="ECO:0000256" key="4">
    <source>
        <dbReference type="ARBA" id="ARBA00022660"/>
    </source>
</evidence>
<evidence type="ECO:0000313" key="13">
    <source>
        <dbReference type="RGD" id="1307511"/>
    </source>
</evidence>
<dbReference type="Proteomes" id="UP000234681">
    <property type="component" value="Chromosome 1"/>
</dbReference>
<dbReference type="CTD" id="4718"/>
<evidence type="ECO:0000256" key="8">
    <source>
        <dbReference type="ARBA" id="ARBA00022989"/>
    </source>
</evidence>
<keyword evidence="9" id="KW-0496">Mitochondrion</keyword>
<evidence type="ECO:0000256" key="5">
    <source>
        <dbReference type="ARBA" id="ARBA00022692"/>
    </source>
</evidence>
<dbReference type="PANTHER" id="PTHR13099:SF0">
    <property type="entry name" value="NADH DEHYDROGENASE [UBIQUINONE] 1 SUBUNIT C2-RELATED"/>
    <property type="match status" value="1"/>
</dbReference>
<gene>
    <name evidence="11 13" type="primary">Ndufc2</name>
    <name evidence="11" type="ORF">rCG_39969</name>
</gene>
<evidence type="ECO:0000313" key="11">
    <source>
        <dbReference type="EMBL" id="EDM18489.1"/>
    </source>
</evidence>
<protein>
    <submittedName>
        <fullName evidence="11">Uncharacterized protein Ndufc2</fullName>
    </submittedName>
</protein>
<keyword evidence="8" id="KW-1133">Transmembrane helix</keyword>
<dbReference type="RefSeq" id="XP_063141115.1">
    <property type="nucleotide sequence ID" value="XM_063285045.1"/>
</dbReference>
<dbReference type="RGD" id="1307511">
    <property type="gene designation" value="Ndufc2"/>
</dbReference>